<dbReference type="RefSeq" id="WP_028870779.1">
    <property type="nucleotide sequence ID" value="NZ_VOSB01000010.1"/>
</dbReference>
<dbReference type="EMBL" id="VOSB01000010">
    <property type="protein sequence ID" value="TXE17798.1"/>
    <property type="molecule type" value="Genomic_DNA"/>
</dbReference>
<evidence type="ECO:0000313" key="3">
    <source>
        <dbReference type="Proteomes" id="UP000321938"/>
    </source>
</evidence>
<evidence type="ECO:0000256" key="1">
    <source>
        <dbReference type="SAM" id="SignalP"/>
    </source>
</evidence>
<proteinExistence type="predicted"/>
<protein>
    <submittedName>
        <fullName evidence="2">Uncharacterized protein</fullName>
    </submittedName>
</protein>
<reference evidence="2 3" key="1">
    <citation type="submission" date="2019-08" db="EMBL/GenBank/DDBJ databases">
        <title>Genome of Psychroserpens burtonensis ACAM 167.</title>
        <authorList>
            <person name="Bowman J.P."/>
        </authorList>
    </citation>
    <scope>NUCLEOTIDE SEQUENCE [LARGE SCALE GENOMIC DNA]</scope>
    <source>
        <strain evidence="2 3">ACAM 167</strain>
    </source>
</reference>
<keyword evidence="3" id="KW-1185">Reference proteome</keyword>
<accession>A0A5C7BBT1</accession>
<keyword evidence="1" id="KW-0732">Signal</keyword>
<dbReference type="OrthoDB" id="1117699at2"/>
<organism evidence="2 3">
    <name type="scientific">Psychroserpens burtonensis</name>
    <dbReference type="NCBI Taxonomy" id="49278"/>
    <lineage>
        <taxon>Bacteria</taxon>
        <taxon>Pseudomonadati</taxon>
        <taxon>Bacteroidota</taxon>
        <taxon>Flavobacteriia</taxon>
        <taxon>Flavobacteriales</taxon>
        <taxon>Flavobacteriaceae</taxon>
        <taxon>Psychroserpens</taxon>
    </lineage>
</organism>
<feature type="signal peptide" evidence="1">
    <location>
        <begin position="1"/>
        <end position="18"/>
    </location>
</feature>
<comment type="caution">
    <text evidence="2">The sequence shown here is derived from an EMBL/GenBank/DDBJ whole genome shotgun (WGS) entry which is preliminary data.</text>
</comment>
<name>A0A5C7BBT1_9FLAO</name>
<dbReference type="Proteomes" id="UP000321938">
    <property type="component" value="Unassembled WGS sequence"/>
</dbReference>
<gene>
    <name evidence="2" type="ORF">ES692_07830</name>
</gene>
<feature type="chain" id="PRO_5022774829" evidence="1">
    <location>
        <begin position="19"/>
        <end position="210"/>
    </location>
</feature>
<sequence>MKSFLLFVAFLISTGLSAQDLSIFVPDVFNSYEEATINFNDGTTIRGYAKITFNSSIKFKVNDDSKPDVWTDLMLKGVIFHGALDDVGFMYVNVKNHSMMQLLEVIELGEISIFADVSSNWVSIGGEFNNKPENLDMRTYNKKTSYTFFFKKESEKEAIKLFGIFNFKKEAIAYFENCTQIVDRLNERKYKRGDIIDMVYYYNDYCAALD</sequence>
<evidence type="ECO:0000313" key="2">
    <source>
        <dbReference type="EMBL" id="TXE17798.1"/>
    </source>
</evidence>
<dbReference type="AlphaFoldDB" id="A0A5C7BBT1"/>